<dbReference type="RefSeq" id="WP_159750428.1">
    <property type="nucleotide sequence ID" value="NZ_WUQX01000001.1"/>
</dbReference>
<sequence length="363" mass="42355">MLYIIALFIGFISIILPRNKKQTGILLLFIWALFALNTYNPDMANYSYTYRTLAYTSGNDNEFGFVLLMKIADILGGSYRAFLMFFAFIYVFILYNAAIRFTKNVNWFLILFILMPLWLDVTQLRSGLSTVIIFYGCSFLFDMELSNKKSFIIYLCVWAIAVLIHQSAFAYIVFILARLFDWKKCLLTVSAGTIMMLFLTSSYFSKIFNLLQSIFASDRFSMWVTREVQEYTRTLVFLMACICICCIFIFIKVGKKYRSLSDVSALTDIMGKCVLLTMMVLPMMLRKLEWQRMFRIDFIFLAVIISILGQTRRRNGVCLMLSLALYTFIFIYTAYGNTSSDVVYFDSVFRCVFEDNLLTDWIR</sequence>
<dbReference type="Proteomes" id="UP000460412">
    <property type="component" value="Unassembled WGS sequence"/>
</dbReference>
<evidence type="ECO:0000313" key="3">
    <source>
        <dbReference type="Proteomes" id="UP000460412"/>
    </source>
</evidence>
<proteinExistence type="predicted"/>
<feature type="transmembrane region" description="Helical" evidence="1">
    <location>
        <begin position="151"/>
        <end position="174"/>
    </location>
</feature>
<accession>A0A7X3MET7</accession>
<keyword evidence="1" id="KW-1133">Transmembrane helix</keyword>
<dbReference type="InterPro" id="IPR049458">
    <property type="entry name" value="EpsG-like"/>
</dbReference>
<keyword evidence="1" id="KW-0812">Transmembrane</keyword>
<keyword evidence="3" id="KW-1185">Reference proteome</keyword>
<feature type="transmembrane region" description="Helical" evidence="1">
    <location>
        <begin position="105"/>
        <end position="121"/>
    </location>
</feature>
<feature type="transmembrane region" description="Helical" evidence="1">
    <location>
        <begin position="316"/>
        <end position="335"/>
    </location>
</feature>
<feature type="transmembrane region" description="Helical" evidence="1">
    <location>
        <begin position="290"/>
        <end position="309"/>
    </location>
</feature>
<dbReference type="AlphaFoldDB" id="A0A7X3MET7"/>
<dbReference type="Pfam" id="PF14897">
    <property type="entry name" value="EpsG"/>
    <property type="match status" value="1"/>
</dbReference>
<protein>
    <recommendedName>
        <fullName evidence="4">EpsG family protein</fullName>
    </recommendedName>
</protein>
<reference evidence="2 3" key="1">
    <citation type="submission" date="2019-12" db="EMBL/GenBank/DDBJ databases">
        <title>Sporaefaciens musculi gen. nov., sp. nov., a novel bacterium isolated from the caecum of an obese mouse.</title>
        <authorList>
            <person name="Rasmussen T.S."/>
            <person name="Streidl T."/>
            <person name="Hitch T.C.A."/>
            <person name="Wortmann E."/>
            <person name="Deptula P."/>
            <person name="Hansen M."/>
            <person name="Nielsen D.S."/>
            <person name="Clavel T."/>
            <person name="Vogensen F.K."/>
        </authorList>
    </citation>
    <scope>NUCLEOTIDE SEQUENCE [LARGE SCALE GENOMIC DNA]</scope>
    <source>
        <strain evidence="2 3">WCA-9-b2</strain>
    </source>
</reference>
<dbReference type="EMBL" id="WUQX01000001">
    <property type="protein sequence ID" value="MXP75119.1"/>
    <property type="molecule type" value="Genomic_DNA"/>
</dbReference>
<evidence type="ECO:0008006" key="4">
    <source>
        <dbReference type="Google" id="ProtNLM"/>
    </source>
</evidence>
<gene>
    <name evidence="2" type="ORF">GN277_06910</name>
</gene>
<feature type="transmembrane region" description="Helical" evidence="1">
    <location>
        <begin position="186"/>
        <end position="211"/>
    </location>
</feature>
<keyword evidence="1" id="KW-0472">Membrane</keyword>
<evidence type="ECO:0000256" key="1">
    <source>
        <dbReference type="SAM" id="Phobius"/>
    </source>
</evidence>
<evidence type="ECO:0000313" key="2">
    <source>
        <dbReference type="EMBL" id="MXP75119.1"/>
    </source>
</evidence>
<feature type="transmembrane region" description="Helical" evidence="1">
    <location>
        <begin position="231"/>
        <end position="251"/>
    </location>
</feature>
<feature type="transmembrane region" description="Helical" evidence="1">
    <location>
        <begin position="263"/>
        <end position="284"/>
    </location>
</feature>
<name>A0A7X3MET7_9FIRM</name>
<organism evidence="2 3">
    <name type="scientific">Sporofaciens musculi</name>
    <dbReference type="NCBI Taxonomy" id="2681861"/>
    <lineage>
        <taxon>Bacteria</taxon>
        <taxon>Bacillati</taxon>
        <taxon>Bacillota</taxon>
        <taxon>Clostridia</taxon>
        <taxon>Lachnospirales</taxon>
        <taxon>Lachnospiraceae</taxon>
        <taxon>Sporofaciens</taxon>
    </lineage>
</organism>
<comment type="caution">
    <text evidence="2">The sequence shown here is derived from an EMBL/GenBank/DDBJ whole genome shotgun (WGS) entry which is preliminary data.</text>
</comment>
<feature type="transmembrane region" description="Helical" evidence="1">
    <location>
        <begin position="79"/>
        <end position="98"/>
    </location>
</feature>
<feature type="transmembrane region" description="Helical" evidence="1">
    <location>
        <begin position="23"/>
        <end position="40"/>
    </location>
</feature>